<dbReference type="SUPFAM" id="SSF51735">
    <property type="entry name" value="NAD(P)-binding Rossmann-fold domains"/>
    <property type="match status" value="1"/>
</dbReference>
<dbReference type="EMBL" id="ML978122">
    <property type="protein sequence ID" value="KAF2103341.1"/>
    <property type="molecule type" value="Genomic_DNA"/>
</dbReference>
<feature type="domain" description="NmrA-like" evidence="3">
    <location>
        <begin position="2"/>
        <end position="241"/>
    </location>
</feature>
<reference evidence="4" key="1">
    <citation type="journal article" date="2020" name="Stud. Mycol.">
        <title>101 Dothideomycetes genomes: a test case for predicting lifestyles and emergence of pathogens.</title>
        <authorList>
            <person name="Haridas S."/>
            <person name="Albert R."/>
            <person name="Binder M."/>
            <person name="Bloem J."/>
            <person name="Labutti K."/>
            <person name="Salamov A."/>
            <person name="Andreopoulos B."/>
            <person name="Baker S."/>
            <person name="Barry K."/>
            <person name="Bills G."/>
            <person name="Bluhm B."/>
            <person name="Cannon C."/>
            <person name="Castanera R."/>
            <person name="Culley D."/>
            <person name="Daum C."/>
            <person name="Ezra D."/>
            <person name="Gonzalez J."/>
            <person name="Henrissat B."/>
            <person name="Kuo A."/>
            <person name="Liang C."/>
            <person name="Lipzen A."/>
            <person name="Lutzoni F."/>
            <person name="Magnuson J."/>
            <person name="Mondo S."/>
            <person name="Nolan M."/>
            <person name="Ohm R."/>
            <person name="Pangilinan J."/>
            <person name="Park H.-J."/>
            <person name="Ramirez L."/>
            <person name="Alfaro M."/>
            <person name="Sun H."/>
            <person name="Tritt A."/>
            <person name="Yoshinaga Y."/>
            <person name="Zwiers L.-H."/>
            <person name="Turgeon B."/>
            <person name="Goodwin S."/>
            <person name="Spatafora J."/>
            <person name="Crous P."/>
            <person name="Grigoriev I."/>
        </authorList>
    </citation>
    <scope>NUCLEOTIDE SEQUENCE</scope>
    <source>
        <strain evidence="4">CBS 133067</strain>
    </source>
</reference>
<evidence type="ECO:0000313" key="5">
    <source>
        <dbReference type="Proteomes" id="UP000799772"/>
    </source>
</evidence>
<sequence length="317" mass="35231">MLILVAGITGNVGQEMALAAFNAGHSVRGLSRNPSKLPESISSKLESFVTSKSSIDIPALDVACSGVDAIVCAYKPEPEPSLDGQLMLLRAAERSGVKRFHAASWNLDWSGLPLGEHETYDAYISFLHHARVSSPIKPLYTFCGVLAKTFFAVPKAGKLEDNSSFWQRIEDGKRRINVLGTGDEMYDFTPEEDAAAFTIALITSEKAENGGVYYYCSDSFTLKQWKETYERITGREVEWNVTGLTGEMADGLVQKMRSEALANDQVREKLSEYIGLVYVKYLLNGGMGQKRSDRDMFPQVAAHRKTLEEYIKKNPEF</sequence>
<proteinExistence type="predicted"/>
<keyword evidence="5" id="KW-1185">Reference proteome</keyword>
<dbReference type="PANTHER" id="PTHR47706:SF9">
    <property type="entry name" value="NMRA-LIKE DOMAIN-CONTAINING PROTEIN-RELATED"/>
    <property type="match status" value="1"/>
</dbReference>
<gene>
    <name evidence="4" type="ORF">NA57DRAFT_63914</name>
</gene>
<evidence type="ECO:0000256" key="2">
    <source>
        <dbReference type="ARBA" id="ARBA00023002"/>
    </source>
</evidence>
<dbReference type="AlphaFoldDB" id="A0A9P4IKQ4"/>
<keyword evidence="2" id="KW-0560">Oxidoreductase</keyword>
<dbReference type="Gene3D" id="3.40.50.720">
    <property type="entry name" value="NAD(P)-binding Rossmann-like Domain"/>
    <property type="match status" value="1"/>
</dbReference>
<dbReference type="OrthoDB" id="419598at2759"/>
<dbReference type="InterPro" id="IPR008030">
    <property type="entry name" value="NmrA-like"/>
</dbReference>
<dbReference type="GO" id="GO:0016491">
    <property type="term" value="F:oxidoreductase activity"/>
    <property type="evidence" value="ECO:0007669"/>
    <property type="project" value="UniProtKB-KW"/>
</dbReference>
<evidence type="ECO:0000259" key="3">
    <source>
        <dbReference type="Pfam" id="PF05368"/>
    </source>
</evidence>
<accession>A0A9P4IKQ4</accession>
<evidence type="ECO:0000313" key="4">
    <source>
        <dbReference type="EMBL" id="KAF2103341.1"/>
    </source>
</evidence>
<keyword evidence="1" id="KW-0521">NADP</keyword>
<organism evidence="4 5">
    <name type="scientific">Rhizodiscina lignyota</name>
    <dbReference type="NCBI Taxonomy" id="1504668"/>
    <lineage>
        <taxon>Eukaryota</taxon>
        <taxon>Fungi</taxon>
        <taxon>Dikarya</taxon>
        <taxon>Ascomycota</taxon>
        <taxon>Pezizomycotina</taxon>
        <taxon>Dothideomycetes</taxon>
        <taxon>Pleosporomycetidae</taxon>
        <taxon>Aulographales</taxon>
        <taxon>Rhizodiscinaceae</taxon>
        <taxon>Rhizodiscina</taxon>
    </lineage>
</organism>
<name>A0A9P4IKQ4_9PEZI</name>
<dbReference type="PANTHER" id="PTHR47706">
    <property type="entry name" value="NMRA-LIKE FAMILY PROTEIN"/>
    <property type="match status" value="1"/>
</dbReference>
<protein>
    <submittedName>
        <fullName evidence="4">NAD(P)-binding protein</fullName>
    </submittedName>
</protein>
<evidence type="ECO:0000256" key="1">
    <source>
        <dbReference type="ARBA" id="ARBA00022857"/>
    </source>
</evidence>
<dbReference type="InterPro" id="IPR036291">
    <property type="entry name" value="NAD(P)-bd_dom_sf"/>
</dbReference>
<comment type="caution">
    <text evidence="4">The sequence shown here is derived from an EMBL/GenBank/DDBJ whole genome shotgun (WGS) entry which is preliminary data.</text>
</comment>
<dbReference type="InterPro" id="IPR051609">
    <property type="entry name" value="NmrA/Isoflavone_reductase-like"/>
</dbReference>
<dbReference type="Proteomes" id="UP000799772">
    <property type="component" value="Unassembled WGS sequence"/>
</dbReference>
<dbReference type="Pfam" id="PF05368">
    <property type="entry name" value="NmrA"/>
    <property type="match status" value="1"/>
</dbReference>